<dbReference type="Proteomes" id="UP000673383">
    <property type="component" value="Unassembled WGS sequence"/>
</dbReference>
<proteinExistence type="predicted"/>
<reference evidence="1" key="1">
    <citation type="submission" date="2021-02" db="EMBL/GenBank/DDBJ databases">
        <title>Genomic Encyclopedia of Type Strains, Phase IV (KMG-V): Genome sequencing to study the core and pangenomes of soil and plant-associated prokaryotes.</title>
        <authorList>
            <person name="Whitman W."/>
        </authorList>
    </citation>
    <scope>NUCLEOTIDE SEQUENCE</scope>
    <source>
        <strain evidence="1">USDA 406</strain>
    </source>
</reference>
<dbReference type="EMBL" id="JAFICZ010000001">
    <property type="protein sequence ID" value="MBP1293559.1"/>
    <property type="molecule type" value="Genomic_DNA"/>
</dbReference>
<name>A0A8I2C3G6_BRAEL</name>
<sequence length="80" mass="9121">MDMSTNRAVREPPNALRLVTQAYMSLLLIAFALMPAQFIAKPTVAYNLYVCNNHILLRARRPRALVKRSWLDADGRHVAQ</sequence>
<evidence type="ECO:0000313" key="1">
    <source>
        <dbReference type="EMBL" id="MBP1293559.1"/>
    </source>
</evidence>
<accession>A0A8I2C3G6</accession>
<organism evidence="1 2">
    <name type="scientific">Bradyrhizobium elkanii</name>
    <dbReference type="NCBI Taxonomy" id="29448"/>
    <lineage>
        <taxon>Bacteria</taxon>
        <taxon>Pseudomonadati</taxon>
        <taxon>Pseudomonadota</taxon>
        <taxon>Alphaproteobacteria</taxon>
        <taxon>Hyphomicrobiales</taxon>
        <taxon>Nitrobacteraceae</taxon>
        <taxon>Bradyrhizobium</taxon>
    </lineage>
</organism>
<evidence type="ECO:0000313" key="2">
    <source>
        <dbReference type="Proteomes" id="UP000673383"/>
    </source>
</evidence>
<comment type="caution">
    <text evidence="1">The sequence shown here is derived from an EMBL/GenBank/DDBJ whole genome shotgun (WGS) entry which is preliminary data.</text>
</comment>
<dbReference type="AlphaFoldDB" id="A0A8I2C3G6"/>
<gene>
    <name evidence="1" type="ORF">JOH49_003312</name>
</gene>
<protein>
    <submittedName>
        <fullName evidence="1">Uncharacterized protein</fullName>
    </submittedName>
</protein>